<feature type="compositionally biased region" description="Basic and acidic residues" evidence="1">
    <location>
        <begin position="204"/>
        <end position="219"/>
    </location>
</feature>
<feature type="compositionally biased region" description="Polar residues" evidence="1">
    <location>
        <begin position="293"/>
        <end position="310"/>
    </location>
</feature>
<dbReference type="OrthoDB" id="2564621at2759"/>
<feature type="region of interest" description="Disordered" evidence="1">
    <location>
        <begin position="276"/>
        <end position="310"/>
    </location>
</feature>
<gene>
    <name evidence="2" type="ORF">EHS25_007474</name>
</gene>
<accession>A0A427YPV5</accession>
<sequence>MSLSQGLPTKAPDPAETLFGRRGGGDHNHNHAAANGTTPSSSRKKGGSGSELAFLDYLACSICCHPFRSKNPQRSFSMTECGHILCDDPDHKNQEGRCSKCGRDDISVYPIEAGLSKELQKWFCAPTVSLRSVRTRLEDLVHEVSANELGVLKFQNGQLMHQVLFLRGELDRSQRKIDRAKEQISRTVDLEERLQKLEKETEGLRRENNELRQGRDRPVRSTFQATRPGPRVANGFVSGSALDILPEDEEAEFGDFGAARQNGGAEVDDVLASLQGKRRRTEGPRPFVPPTQRFATPSRAFTPQTPIVPHTSSRLTMRSTLGNQNYFEPEVQEHATRPLSAMPFGSHGVSSVNLPRTNLERFRYRGDAMPQTPRQSHPHVTGGHSLFHRPGTAIPLGQANGDVSQPSFLQHLAGGASSAKSFQTPADLPFMTTIGAPSSYHPQQHQAQDHLQHHQTQTYNAATPVQAHAYIHKQGPPQAPPQIDEDEYGEFPPLPVDMDFEGMY</sequence>
<evidence type="ECO:0008006" key="4">
    <source>
        <dbReference type="Google" id="ProtNLM"/>
    </source>
</evidence>
<organism evidence="2 3">
    <name type="scientific">Saitozyma podzolica</name>
    <dbReference type="NCBI Taxonomy" id="1890683"/>
    <lineage>
        <taxon>Eukaryota</taxon>
        <taxon>Fungi</taxon>
        <taxon>Dikarya</taxon>
        <taxon>Basidiomycota</taxon>
        <taxon>Agaricomycotina</taxon>
        <taxon>Tremellomycetes</taxon>
        <taxon>Tremellales</taxon>
        <taxon>Trimorphomycetaceae</taxon>
        <taxon>Saitozyma</taxon>
    </lineage>
</organism>
<protein>
    <recommendedName>
        <fullName evidence="4">RING-type domain-containing protein</fullName>
    </recommendedName>
</protein>
<feature type="region of interest" description="Disordered" evidence="1">
    <location>
        <begin position="204"/>
        <end position="234"/>
    </location>
</feature>
<comment type="caution">
    <text evidence="2">The sequence shown here is derived from an EMBL/GenBank/DDBJ whole genome shotgun (WGS) entry which is preliminary data.</text>
</comment>
<evidence type="ECO:0000313" key="3">
    <source>
        <dbReference type="Proteomes" id="UP000279259"/>
    </source>
</evidence>
<evidence type="ECO:0000256" key="1">
    <source>
        <dbReference type="SAM" id="MobiDB-lite"/>
    </source>
</evidence>
<proteinExistence type="predicted"/>
<dbReference type="EMBL" id="RSCD01000004">
    <property type="protein sequence ID" value="RSH93121.1"/>
    <property type="molecule type" value="Genomic_DNA"/>
</dbReference>
<name>A0A427YPV5_9TREE</name>
<dbReference type="STRING" id="1890683.A0A427YPV5"/>
<feature type="region of interest" description="Disordered" evidence="1">
    <location>
        <begin position="1"/>
        <end position="47"/>
    </location>
</feature>
<evidence type="ECO:0000313" key="2">
    <source>
        <dbReference type="EMBL" id="RSH93121.1"/>
    </source>
</evidence>
<dbReference type="Proteomes" id="UP000279259">
    <property type="component" value="Unassembled WGS sequence"/>
</dbReference>
<keyword evidence="3" id="KW-1185">Reference proteome</keyword>
<reference evidence="2 3" key="1">
    <citation type="submission" date="2018-11" db="EMBL/GenBank/DDBJ databases">
        <title>Genome sequence of Saitozyma podzolica DSM 27192.</title>
        <authorList>
            <person name="Aliyu H."/>
            <person name="Gorte O."/>
            <person name="Ochsenreither K."/>
        </authorList>
    </citation>
    <scope>NUCLEOTIDE SEQUENCE [LARGE SCALE GENOMIC DNA]</scope>
    <source>
        <strain evidence="2 3">DSM 27192</strain>
    </source>
</reference>
<dbReference type="AlphaFoldDB" id="A0A427YPV5"/>